<sequence length="293" mass="31704">MLDPVTLARAILEAGAKGVDEVNQEIRDLEVSLIKLGTAYEQGQFKITEYAHKSARLRGEIERLKAGLSAAESALSLPANSTAGRDGQTLIPSGFLAQTTVDRPTGYENVEAARQKEEAADREASRLSNALGASVDSAILDSVERGENSLRSSVRSALAKAGVAAEEIGELTTRVADKLSAWVNNNLNERVLKVGTTNAEARTNRVEAATEPNPKSNPQSSNTSTIDSKVLSDKQYLDRMLVAGFSSPAERDKIPARQLDEQKNTNRKLENLTRAVMDKNRQGDVARFARGRT</sequence>
<organism evidence="2">
    <name type="scientific">Singulisphaera sp. Ch08</name>
    <dbReference type="NCBI Taxonomy" id="3120278"/>
    <lineage>
        <taxon>Bacteria</taxon>
        <taxon>Pseudomonadati</taxon>
        <taxon>Planctomycetota</taxon>
        <taxon>Planctomycetia</taxon>
        <taxon>Isosphaerales</taxon>
        <taxon>Isosphaeraceae</taxon>
        <taxon>Singulisphaera</taxon>
    </lineage>
</organism>
<proteinExistence type="predicted"/>
<feature type="compositionally biased region" description="Basic and acidic residues" evidence="1">
    <location>
        <begin position="249"/>
        <end position="284"/>
    </location>
</feature>
<reference evidence="2" key="1">
    <citation type="submission" date="2024-05" db="EMBL/GenBank/DDBJ databases">
        <title>Planctomycetes of the genus Singulisphaera possess chitinolytic capabilities.</title>
        <authorList>
            <person name="Ivanova A."/>
        </authorList>
    </citation>
    <scope>NUCLEOTIDE SEQUENCE</scope>
    <source>
        <strain evidence="2">Ch08T</strain>
    </source>
</reference>
<protein>
    <submittedName>
        <fullName evidence="2">Uncharacterized protein</fullName>
    </submittedName>
</protein>
<dbReference type="AlphaFoldDB" id="A0AAU7CM38"/>
<name>A0AAU7CM38_9BACT</name>
<feature type="compositionally biased region" description="Polar residues" evidence="1">
    <location>
        <begin position="213"/>
        <end position="227"/>
    </location>
</feature>
<dbReference type="RefSeq" id="WP_406699225.1">
    <property type="nucleotide sequence ID" value="NZ_CP155447.1"/>
</dbReference>
<dbReference type="EMBL" id="CP155447">
    <property type="protein sequence ID" value="XBH06374.1"/>
    <property type="molecule type" value="Genomic_DNA"/>
</dbReference>
<evidence type="ECO:0000313" key="2">
    <source>
        <dbReference type="EMBL" id="XBH06374.1"/>
    </source>
</evidence>
<feature type="region of interest" description="Disordered" evidence="1">
    <location>
        <begin position="203"/>
        <end position="229"/>
    </location>
</feature>
<evidence type="ECO:0000256" key="1">
    <source>
        <dbReference type="SAM" id="MobiDB-lite"/>
    </source>
</evidence>
<accession>A0AAU7CM38</accession>
<gene>
    <name evidence="2" type="ORF">V5E97_10145</name>
</gene>
<feature type="region of interest" description="Disordered" evidence="1">
    <location>
        <begin position="248"/>
        <end position="293"/>
    </location>
</feature>